<reference evidence="5 6" key="1">
    <citation type="submission" date="2021-06" db="EMBL/GenBank/DDBJ databases">
        <title>A haploid diamondback moth (Plutella xylostella L.) genome assembly resolves 31 chromosomes and identifies a diamide resistance mutation.</title>
        <authorList>
            <person name="Ward C.M."/>
            <person name="Perry K.D."/>
            <person name="Baker G."/>
            <person name="Powis K."/>
            <person name="Heckel D.G."/>
            <person name="Baxter S.W."/>
        </authorList>
    </citation>
    <scope>NUCLEOTIDE SEQUENCE [LARGE SCALE GENOMIC DNA]</scope>
    <source>
        <strain evidence="5 6">LV</strain>
        <tissue evidence="5">Single pupa</tissue>
    </source>
</reference>
<gene>
    <name evidence="5" type="ORF">JYU34_003249</name>
</gene>
<protein>
    <recommendedName>
        <fullName evidence="4">F-box domain-containing protein</fullName>
    </recommendedName>
</protein>
<keyword evidence="2" id="KW-0677">Repeat</keyword>
<dbReference type="Proteomes" id="UP000823941">
    <property type="component" value="Chromosome 5"/>
</dbReference>
<dbReference type="Pfam" id="PF00400">
    <property type="entry name" value="WD40"/>
    <property type="match status" value="2"/>
</dbReference>
<evidence type="ECO:0000313" key="5">
    <source>
        <dbReference type="EMBL" id="KAG7310466.1"/>
    </source>
</evidence>
<evidence type="ECO:0000256" key="2">
    <source>
        <dbReference type="ARBA" id="ARBA00022737"/>
    </source>
</evidence>
<dbReference type="InterPro" id="IPR015943">
    <property type="entry name" value="WD40/YVTN_repeat-like_dom_sf"/>
</dbReference>
<organism evidence="5 6">
    <name type="scientific">Plutella xylostella</name>
    <name type="common">Diamondback moth</name>
    <name type="synonym">Plutella maculipennis</name>
    <dbReference type="NCBI Taxonomy" id="51655"/>
    <lineage>
        <taxon>Eukaryota</taxon>
        <taxon>Metazoa</taxon>
        <taxon>Ecdysozoa</taxon>
        <taxon>Arthropoda</taxon>
        <taxon>Hexapoda</taxon>
        <taxon>Insecta</taxon>
        <taxon>Pterygota</taxon>
        <taxon>Neoptera</taxon>
        <taxon>Endopterygota</taxon>
        <taxon>Lepidoptera</taxon>
        <taxon>Glossata</taxon>
        <taxon>Ditrysia</taxon>
        <taxon>Yponomeutoidea</taxon>
        <taxon>Plutellidae</taxon>
        <taxon>Plutella</taxon>
    </lineage>
</organism>
<feature type="domain" description="F-box" evidence="4">
    <location>
        <begin position="32"/>
        <end position="79"/>
    </location>
</feature>
<evidence type="ECO:0000313" key="6">
    <source>
        <dbReference type="Proteomes" id="UP000823941"/>
    </source>
</evidence>
<accession>A0ABQ7QZK7</accession>
<keyword evidence="1 3" id="KW-0853">WD repeat</keyword>
<sequence length="447" mass="50327">MCDMLQTVKDELRDIENECFNSTAQDELYESKPSLLTLPVEVFLKICSFLDGDYISKTLRNVCTRFEDIFADEELWKYWASSRMKYPFPPLPNLKIWEEKEPNWEDVFVDIDKESKRWVNAEETMRHVVIKDVHFASVDTVLLVRNGEVCISGGRDRGLALWDVMSVSPHEQSQGCPATTVTTSKPHVMRYDAHAGWVWDLAADNPDDAGVVYSASWDNTVKAWDLATGLTCVETFKCGMSALSVATSDNIVMAGLYSKNILGFDIRAGPNPITSYKTHKGPVLALNHFENKIASVSEDRTLAVYDRVAGKVLVSDLKIPMEKAFPVCISWTPTALYIGDSKGGLHLIDPEALKYESTHHIWPKEEKEPTKPCKITGCIQTLGNLILCSDKGEIKFFHNSYPPSEFATVKTATLDVTQLRYQNDVLVIGTCDSALEFWVPKEKFPDF</sequence>
<dbReference type="PANTHER" id="PTHR19855:SF34">
    <property type="entry name" value="F-BOX_WD REPEAT-CONTAINING PROTEIN 9"/>
    <property type="match status" value="1"/>
</dbReference>
<dbReference type="SUPFAM" id="SSF81383">
    <property type="entry name" value="F-box domain"/>
    <property type="match status" value="1"/>
</dbReference>
<comment type="caution">
    <text evidence="5">The sequence shown here is derived from an EMBL/GenBank/DDBJ whole genome shotgun (WGS) entry which is preliminary data.</text>
</comment>
<dbReference type="InterPro" id="IPR036322">
    <property type="entry name" value="WD40_repeat_dom_sf"/>
</dbReference>
<evidence type="ECO:0000256" key="3">
    <source>
        <dbReference type="PROSITE-ProRule" id="PRU00221"/>
    </source>
</evidence>
<dbReference type="Pfam" id="PF12937">
    <property type="entry name" value="F-box-like"/>
    <property type="match status" value="1"/>
</dbReference>
<dbReference type="InterPro" id="IPR019775">
    <property type="entry name" value="WD40_repeat_CS"/>
</dbReference>
<dbReference type="PROSITE" id="PS00678">
    <property type="entry name" value="WD_REPEATS_1"/>
    <property type="match status" value="2"/>
</dbReference>
<dbReference type="InterPro" id="IPR001680">
    <property type="entry name" value="WD40_rpt"/>
</dbReference>
<dbReference type="SMART" id="SM00320">
    <property type="entry name" value="WD40"/>
    <property type="match status" value="4"/>
</dbReference>
<dbReference type="InterPro" id="IPR001810">
    <property type="entry name" value="F-box_dom"/>
</dbReference>
<evidence type="ECO:0000256" key="1">
    <source>
        <dbReference type="ARBA" id="ARBA00022574"/>
    </source>
</evidence>
<dbReference type="PROSITE" id="PS50181">
    <property type="entry name" value="FBOX"/>
    <property type="match status" value="1"/>
</dbReference>
<name>A0ABQ7QZK7_PLUXY</name>
<dbReference type="Gene3D" id="2.130.10.10">
    <property type="entry name" value="YVTN repeat-like/Quinoprotein amine dehydrogenase"/>
    <property type="match status" value="2"/>
</dbReference>
<evidence type="ECO:0000259" key="4">
    <source>
        <dbReference type="PROSITE" id="PS50181"/>
    </source>
</evidence>
<proteinExistence type="predicted"/>
<dbReference type="PROSITE" id="PS50082">
    <property type="entry name" value="WD_REPEATS_2"/>
    <property type="match status" value="1"/>
</dbReference>
<dbReference type="SUPFAM" id="SSF50978">
    <property type="entry name" value="WD40 repeat-like"/>
    <property type="match status" value="1"/>
</dbReference>
<dbReference type="Gene3D" id="1.20.1280.50">
    <property type="match status" value="1"/>
</dbReference>
<keyword evidence="6" id="KW-1185">Reference proteome</keyword>
<feature type="repeat" description="WD" evidence="3">
    <location>
        <begin position="131"/>
        <end position="164"/>
    </location>
</feature>
<dbReference type="EMBL" id="JAHIBW010000005">
    <property type="protein sequence ID" value="KAG7310466.1"/>
    <property type="molecule type" value="Genomic_DNA"/>
</dbReference>
<dbReference type="PANTHER" id="PTHR19855">
    <property type="entry name" value="WD40 REPEAT PROTEIN 12, 37"/>
    <property type="match status" value="1"/>
</dbReference>
<dbReference type="InterPro" id="IPR036047">
    <property type="entry name" value="F-box-like_dom_sf"/>
</dbReference>